<feature type="compositionally biased region" description="Polar residues" evidence="1">
    <location>
        <begin position="154"/>
        <end position="171"/>
    </location>
</feature>
<dbReference type="AlphaFoldDB" id="A0AAV2T423"/>
<sequence>MRVIKRIESEEHEKAGAKDMCSETDAYVNKTGRTGNGQPTSSPQKKRTRLLEPPHELQLASTVWAPTDILKAPSRPITTFVPNPRDSPAPQVNKTGRTGNGQPTSSPQKKRTRLLEPPHELQLASTVWAPTDILKAPSRPITTFVPNPRDSPAPQVNKTGRTGNGQPTSSPQKKRTRLLEPPHELQLASTVWAPTDILKAPSRPITTFVPNPRDSPAPQVNKTGRTGNGQPTSSPQKKRTRLLEPPHELQLASTVWAPTDILKAPSRPITTFVPNPRDSPAPQHAAPSTHATSAARPSLGQERAILYPCVRELNQALTDCSQQLLLRRNFSSPVSGIRNSQAVSRGYAGSRLPTDGMPVTSPQNSHQNEKQNNGLLFSNLAKEVIASGDSGVSCLNVLIENPPLVFGSLALAKELNKPKCLPLRQELTTGGIENAFLVGSEDIIKRLTNKPIKPHLIMPVHGIFCQLWPTPLVQFNKGPQRTEQSRSLGIHNSDLTEGQVIHFSFPVGVRSKKGSILLRASRDVHLTIRSFKSFSLNLCGTHLEYSHTNPSFRIWSEIVC</sequence>
<protein>
    <submittedName>
        <fullName evidence="2">Uncharacterized protein</fullName>
    </submittedName>
</protein>
<feature type="region of interest" description="Disordered" evidence="1">
    <location>
        <begin position="202"/>
        <end position="242"/>
    </location>
</feature>
<comment type="caution">
    <text evidence="2">The sequence shown here is derived from an EMBL/GenBank/DDBJ whole genome shotgun (WGS) entry which is preliminary data.</text>
</comment>
<organism evidence="2 3">
    <name type="scientific">Calicophoron daubneyi</name>
    <name type="common">Rumen fluke</name>
    <name type="synonym">Paramphistomum daubneyi</name>
    <dbReference type="NCBI Taxonomy" id="300641"/>
    <lineage>
        <taxon>Eukaryota</taxon>
        <taxon>Metazoa</taxon>
        <taxon>Spiralia</taxon>
        <taxon>Lophotrochozoa</taxon>
        <taxon>Platyhelminthes</taxon>
        <taxon>Trematoda</taxon>
        <taxon>Digenea</taxon>
        <taxon>Plagiorchiida</taxon>
        <taxon>Pronocephalata</taxon>
        <taxon>Paramphistomoidea</taxon>
        <taxon>Paramphistomidae</taxon>
        <taxon>Calicophoron</taxon>
    </lineage>
</organism>
<proteinExistence type="predicted"/>
<feature type="compositionally biased region" description="Polar residues" evidence="1">
    <location>
        <begin position="218"/>
        <end position="235"/>
    </location>
</feature>
<feature type="compositionally biased region" description="Polar residues" evidence="1">
    <location>
        <begin position="31"/>
        <end position="43"/>
    </location>
</feature>
<evidence type="ECO:0000313" key="2">
    <source>
        <dbReference type="EMBL" id="CAL5130834.1"/>
    </source>
</evidence>
<reference evidence="2" key="1">
    <citation type="submission" date="2024-06" db="EMBL/GenBank/DDBJ databases">
        <authorList>
            <person name="Liu X."/>
            <person name="Lenzi L."/>
            <person name="Haldenby T S."/>
            <person name="Uol C."/>
        </authorList>
    </citation>
    <scope>NUCLEOTIDE SEQUENCE</scope>
</reference>
<dbReference type="EMBL" id="CAXLJL010000075">
    <property type="protein sequence ID" value="CAL5130834.1"/>
    <property type="molecule type" value="Genomic_DNA"/>
</dbReference>
<feature type="region of interest" description="Disordered" evidence="1">
    <location>
        <begin position="1"/>
        <end position="51"/>
    </location>
</feature>
<feature type="region of interest" description="Disordered" evidence="1">
    <location>
        <begin position="138"/>
        <end position="178"/>
    </location>
</feature>
<feature type="region of interest" description="Disordered" evidence="1">
    <location>
        <begin position="267"/>
        <end position="297"/>
    </location>
</feature>
<feature type="region of interest" description="Disordered" evidence="1">
    <location>
        <begin position="74"/>
        <end position="117"/>
    </location>
</feature>
<evidence type="ECO:0000313" key="3">
    <source>
        <dbReference type="Proteomes" id="UP001497525"/>
    </source>
</evidence>
<dbReference type="Proteomes" id="UP001497525">
    <property type="component" value="Unassembled WGS sequence"/>
</dbReference>
<evidence type="ECO:0000256" key="1">
    <source>
        <dbReference type="SAM" id="MobiDB-lite"/>
    </source>
</evidence>
<feature type="compositionally biased region" description="Low complexity" evidence="1">
    <location>
        <begin position="284"/>
        <end position="297"/>
    </location>
</feature>
<name>A0AAV2T423_CALDB</name>
<gene>
    <name evidence="2" type="ORF">CDAUBV1_LOCUS3051</name>
</gene>
<accession>A0AAV2T423</accession>
<feature type="compositionally biased region" description="Polar residues" evidence="1">
    <location>
        <begin position="90"/>
        <end position="107"/>
    </location>
</feature>
<feature type="compositionally biased region" description="Basic and acidic residues" evidence="1">
    <location>
        <begin position="1"/>
        <end position="21"/>
    </location>
</feature>